<name>A0A800MSU6_CYTFI</name>
<dbReference type="EMBL" id="VDEM01000079">
    <property type="protein sequence ID" value="KAF0821848.1"/>
    <property type="molecule type" value="Genomic_DNA"/>
</dbReference>
<dbReference type="InterPro" id="IPR028939">
    <property type="entry name" value="P5C_Rdtase_cat_N"/>
</dbReference>
<feature type="domain" description="Pyrroline-5-carboxylate reductase catalytic N-terminal" evidence="1">
    <location>
        <begin position="8"/>
        <end position="58"/>
    </location>
</feature>
<comment type="caution">
    <text evidence="2">The sequence shown here is derived from an EMBL/GenBank/DDBJ whole genome shotgun (WGS) entry which is preliminary data.</text>
</comment>
<keyword evidence="2" id="KW-0560">Oxidoreductase</keyword>
<organism evidence="2 3">
    <name type="scientific">Cytobacillus firmus</name>
    <name type="common">Bacillus firmus</name>
    <dbReference type="NCBI Taxonomy" id="1399"/>
    <lineage>
        <taxon>Bacteria</taxon>
        <taxon>Bacillati</taxon>
        <taxon>Bacillota</taxon>
        <taxon>Bacilli</taxon>
        <taxon>Bacillales</taxon>
        <taxon>Bacillaceae</taxon>
        <taxon>Cytobacillus</taxon>
    </lineage>
</organism>
<dbReference type="Pfam" id="PF03807">
    <property type="entry name" value="F420_oxidored"/>
    <property type="match status" value="1"/>
</dbReference>
<evidence type="ECO:0000313" key="2">
    <source>
        <dbReference type="EMBL" id="KAF0821848.1"/>
    </source>
</evidence>
<dbReference type="RefSeq" id="WP_328699780.1">
    <property type="nucleotide sequence ID" value="NZ_JBALQM010000045.1"/>
</dbReference>
<dbReference type="Gene3D" id="3.40.50.720">
    <property type="entry name" value="NAD(P)-binding Rossmann-like Domain"/>
    <property type="match status" value="1"/>
</dbReference>
<gene>
    <name evidence="2" type="ORF">KIS1582_4378</name>
</gene>
<proteinExistence type="predicted"/>
<dbReference type="GO" id="GO:0004735">
    <property type="term" value="F:pyrroline-5-carboxylate reductase activity"/>
    <property type="evidence" value="ECO:0007669"/>
    <property type="project" value="UniProtKB-EC"/>
</dbReference>
<evidence type="ECO:0000259" key="1">
    <source>
        <dbReference type="Pfam" id="PF03807"/>
    </source>
</evidence>
<accession>A0A800MSU6</accession>
<reference evidence="2 3" key="1">
    <citation type="journal article" date="2020" name="G3 (Bethesda)">
        <title>Whole Genome Sequencing and Comparative Genomics of Two Nematicidal Bacillus Strains Reveals a Wide Range of Possible Virulence Factors.</title>
        <authorList>
            <person name="Susic N."/>
            <person name="Janezic S."/>
            <person name="Rupnik M."/>
            <person name="Geric Stare B."/>
        </authorList>
    </citation>
    <scope>NUCLEOTIDE SEQUENCE [LARGE SCALE GENOMIC DNA]</scope>
    <source>
        <strain evidence="2 3">I-1582</strain>
    </source>
</reference>
<protein>
    <submittedName>
        <fullName evidence="2">Pyrroline-5-carboxylate reductase</fullName>
        <ecNumber evidence="2">1.5.1.2</ecNumber>
    </submittedName>
</protein>
<dbReference type="AlphaFoldDB" id="A0A800MSU6"/>
<dbReference type="EC" id="1.5.1.2" evidence="2"/>
<dbReference type="InterPro" id="IPR036291">
    <property type="entry name" value="NAD(P)-bd_dom_sf"/>
</dbReference>
<dbReference type="Proteomes" id="UP000465778">
    <property type="component" value="Unassembled WGS sequence"/>
</dbReference>
<evidence type="ECO:0000313" key="3">
    <source>
        <dbReference type="Proteomes" id="UP000465778"/>
    </source>
</evidence>
<sequence length="65" mass="7007">MCALMNKNIGFIGCGKMAQAKIGGILKSDLVNARQIIASAKTEKTLVDVKSRWDIQTRISNGIEG</sequence>
<dbReference type="SUPFAM" id="SSF51735">
    <property type="entry name" value="NAD(P)-binding Rossmann-fold domains"/>
    <property type="match status" value="1"/>
</dbReference>